<proteinExistence type="predicted"/>
<dbReference type="AlphaFoldDB" id="A0A7C9K8L0"/>
<name>A0A7C9K8L0_9PROT</name>
<evidence type="ECO:0000259" key="1">
    <source>
        <dbReference type="Pfam" id="PF02342"/>
    </source>
</evidence>
<dbReference type="Gene3D" id="2.60.60.30">
    <property type="entry name" value="sav2460 like domains"/>
    <property type="match status" value="1"/>
</dbReference>
<dbReference type="Proteomes" id="UP000483432">
    <property type="component" value="Unassembled WGS sequence"/>
</dbReference>
<gene>
    <name evidence="2" type="ORF">GZ085_00415</name>
</gene>
<dbReference type="EMBL" id="JAAFGW010000003">
    <property type="protein sequence ID" value="NDP46854.1"/>
    <property type="molecule type" value="Genomic_DNA"/>
</dbReference>
<evidence type="ECO:0000313" key="3">
    <source>
        <dbReference type="Proteomes" id="UP000483432"/>
    </source>
</evidence>
<sequence>MSAFRVDIAVPGLPVDCACFGQDSTGKLSDDHHMTFLNQPRTPCGGVDVFGAEYPACFAFKLDLLPASIDRVVVAVRAIRCCLV</sequence>
<dbReference type="Pfam" id="PF02342">
    <property type="entry name" value="TerD"/>
    <property type="match status" value="1"/>
</dbReference>
<comment type="caution">
    <text evidence="2">The sequence shown here is derived from an EMBL/GenBank/DDBJ whole genome shotgun (WGS) entry which is preliminary data.</text>
</comment>
<protein>
    <submittedName>
        <fullName evidence="2">TerD family protein</fullName>
    </submittedName>
</protein>
<dbReference type="InterPro" id="IPR003325">
    <property type="entry name" value="TerD"/>
</dbReference>
<evidence type="ECO:0000313" key="2">
    <source>
        <dbReference type="EMBL" id="NDP46854.1"/>
    </source>
</evidence>
<feature type="domain" description="TerD" evidence="1">
    <location>
        <begin position="14"/>
        <end position="78"/>
    </location>
</feature>
<reference evidence="2 3" key="1">
    <citation type="submission" date="2019-09" db="EMBL/GenBank/DDBJ databases">
        <title>H2 Metabolism Revealed by Metagenomic Analysis in Subglacial Sediment of East Antarctica.</title>
        <authorList>
            <person name="Yang Z."/>
            <person name="Zhang Y."/>
            <person name="Lv Y."/>
            <person name="Yan W."/>
            <person name="Xiao X."/>
            <person name="Sun B."/>
            <person name="Ma H."/>
        </authorList>
    </citation>
    <scope>NUCLEOTIDE SEQUENCE [LARGE SCALE GENOMIC DNA]</scope>
    <source>
        <strain evidence="2">Bin2_2</strain>
    </source>
</reference>
<accession>A0A7C9K8L0</accession>
<organism evidence="2 3">
    <name type="scientific">Sulfuriferula multivorans</name>
    <dbReference type="NCBI Taxonomy" id="1559896"/>
    <lineage>
        <taxon>Bacteria</taxon>
        <taxon>Pseudomonadati</taxon>
        <taxon>Pseudomonadota</taxon>
        <taxon>Betaproteobacteria</taxon>
        <taxon>Nitrosomonadales</taxon>
        <taxon>Sulfuricellaceae</taxon>
        <taxon>Sulfuriferula</taxon>
    </lineage>
</organism>